<evidence type="ECO:0000313" key="2">
    <source>
        <dbReference type="EMBL" id="KAF2569654.1"/>
    </source>
</evidence>
<reference evidence="2" key="1">
    <citation type="submission" date="2019-12" db="EMBL/GenBank/DDBJ databases">
        <title>Genome sequencing and annotation of Brassica cretica.</title>
        <authorList>
            <person name="Studholme D.J."/>
            <person name="Sarris P.F."/>
        </authorList>
    </citation>
    <scope>NUCLEOTIDE SEQUENCE</scope>
    <source>
        <strain evidence="2">PFS-001/15</strain>
        <strain evidence="3">PFS-102/07</strain>
        <tissue evidence="2">Leaf</tissue>
    </source>
</reference>
<dbReference type="AlphaFoldDB" id="A0A8S9IIS6"/>
<dbReference type="EMBL" id="QGKW02001911">
    <property type="protein sequence ID" value="KAF2569654.1"/>
    <property type="molecule type" value="Genomic_DNA"/>
</dbReference>
<comment type="caution">
    <text evidence="2">The sequence shown here is derived from an EMBL/GenBank/DDBJ whole genome shotgun (WGS) entry which is preliminary data.</text>
</comment>
<gene>
    <name evidence="2" type="ORF">F2Q68_00024036</name>
    <name evidence="3" type="ORF">F2Q70_00024707</name>
</gene>
<evidence type="ECO:0000313" key="3">
    <source>
        <dbReference type="EMBL" id="KAF2603179.1"/>
    </source>
</evidence>
<evidence type="ECO:0000256" key="1">
    <source>
        <dbReference type="SAM" id="MobiDB-lite"/>
    </source>
</evidence>
<sequence length="87" mass="9783">MIRVQSVNHSINTRRRIPTWAPLPSDHHYLYPQPKTEHESRMKKRPGLRHSETGTLSHGFKRGVVSTTEATTKLSPALGCSNSTAFC</sequence>
<organism evidence="2 4">
    <name type="scientific">Brassica cretica</name>
    <name type="common">Mustard</name>
    <dbReference type="NCBI Taxonomy" id="69181"/>
    <lineage>
        <taxon>Eukaryota</taxon>
        <taxon>Viridiplantae</taxon>
        <taxon>Streptophyta</taxon>
        <taxon>Embryophyta</taxon>
        <taxon>Tracheophyta</taxon>
        <taxon>Spermatophyta</taxon>
        <taxon>Magnoliopsida</taxon>
        <taxon>eudicotyledons</taxon>
        <taxon>Gunneridae</taxon>
        <taxon>Pentapetalae</taxon>
        <taxon>rosids</taxon>
        <taxon>malvids</taxon>
        <taxon>Brassicales</taxon>
        <taxon>Brassicaceae</taxon>
        <taxon>Brassiceae</taxon>
        <taxon>Brassica</taxon>
    </lineage>
</organism>
<evidence type="ECO:0000313" key="4">
    <source>
        <dbReference type="Proteomes" id="UP000712281"/>
    </source>
</evidence>
<name>A0A8S9IIS6_BRACR</name>
<feature type="region of interest" description="Disordered" evidence="1">
    <location>
        <begin position="34"/>
        <end position="59"/>
    </location>
</feature>
<dbReference type="Proteomes" id="UP000712281">
    <property type="component" value="Unassembled WGS sequence"/>
</dbReference>
<accession>A0A8S9IIS6</accession>
<protein>
    <submittedName>
        <fullName evidence="2">Uncharacterized protein</fullName>
    </submittedName>
</protein>
<proteinExistence type="predicted"/>
<dbReference type="EMBL" id="QGKY02000094">
    <property type="protein sequence ID" value="KAF2603179.1"/>
    <property type="molecule type" value="Genomic_DNA"/>
</dbReference>